<accession>A0A380P1K2</accession>
<keyword evidence="1" id="KW-0670">Pyruvate</keyword>
<dbReference type="Proteomes" id="UP000254621">
    <property type="component" value="Unassembled WGS sequence"/>
</dbReference>
<proteinExistence type="predicted"/>
<protein>
    <submittedName>
        <fullName evidence="1">Pyruvate oxidase</fullName>
        <ecNumber evidence="1">1.2.3.3</ecNumber>
    </submittedName>
</protein>
<keyword evidence="1" id="KW-0560">Oxidoreductase</keyword>
<evidence type="ECO:0000313" key="1">
    <source>
        <dbReference type="EMBL" id="SUP59025.1"/>
    </source>
</evidence>
<reference evidence="1 2" key="1">
    <citation type="submission" date="2018-06" db="EMBL/GenBank/DDBJ databases">
        <authorList>
            <consortium name="Pathogen Informatics"/>
            <person name="Doyle S."/>
        </authorList>
    </citation>
    <scope>NUCLEOTIDE SEQUENCE [LARGE SCALE GENOMIC DNA]</scope>
    <source>
        <strain evidence="1 2">NCTC13645</strain>
    </source>
</reference>
<evidence type="ECO:0000313" key="2">
    <source>
        <dbReference type="Proteomes" id="UP000254621"/>
    </source>
</evidence>
<dbReference type="GO" id="GO:0047112">
    <property type="term" value="F:pyruvate oxidase activity"/>
    <property type="evidence" value="ECO:0007669"/>
    <property type="project" value="UniProtKB-EC"/>
</dbReference>
<name>A0A380P1K2_WEIVI</name>
<organism evidence="1 2">
    <name type="scientific">Weissella viridescens</name>
    <name type="common">Lactobacillus viridescens</name>
    <dbReference type="NCBI Taxonomy" id="1629"/>
    <lineage>
        <taxon>Bacteria</taxon>
        <taxon>Bacillati</taxon>
        <taxon>Bacillota</taxon>
        <taxon>Bacilli</taxon>
        <taxon>Lactobacillales</taxon>
        <taxon>Lactobacillaceae</taxon>
        <taxon>Weissella</taxon>
    </lineage>
</organism>
<dbReference type="EMBL" id="UHIV01000004">
    <property type="protein sequence ID" value="SUP59025.1"/>
    <property type="molecule type" value="Genomic_DNA"/>
</dbReference>
<dbReference type="AlphaFoldDB" id="A0A380P1K2"/>
<gene>
    <name evidence="1" type="primary">pox5_2</name>
    <name evidence="1" type="ORF">NCTC13645_01276</name>
</gene>
<sequence>MSDKKISAGLAALKVMEGWGVETIYGIPSGTLSGFMNAMGNPENKINFYKLNMKKLVRWLP</sequence>
<dbReference type="EC" id="1.2.3.3" evidence="1"/>